<keyword evidence="4 7" id="KW-1133">Transmembrane helix</keyword>
<comment type="similarity">
    <text evidence="2">Belongs to the tetraspanin (TM4SF) family.</text>
</comment>
<dbReference type="InterPro" id="IPR018503">
    <property type="entry name" value="Tetraspanin_CS"/>
</dbReference>
<dbReference type="PROSITE" id="PS00421">
    <property type="entry name" value="TM4_1"/>
    <property type="match status" value="1"/>
</dbReference>
<evidence type="ECO:0000256" key="7">
    <source>
        <dbReference type="SAM" id="Phobius"/>
    </source>
</evidence>
<evidence type="ECO:0000256" key="2">
    <source>
        <dbReference type="ARBA" id="ARBA00006840"/>
    </source>
</evidence>
<evidence type="ECO:0000256" key="4">
    <source>
        <dbReference type="ARBA" id="ARBA00022989"/>
    </source>
</evidence>
<dbReference type="InterPro" id="IPR008952">
    <property type="entry name" value="Tetraspanin_EC2_sf"/>
</dbReference>
<name>A0A085M9B7_9BILA</name>
<feature type="transmembrane region" description="Helical" evidence="7">
    <location>
        <begin position="177"/>
        <end position="201"/>
    </location>
</feature>
<evidence type="ECO:0000313" key="8">
    <source>
        <dbReference type="EMBL" id="KFD53813.1"/>
    </source>
</evidence>
<dbReference type="Proteomes" id="UP000030764">
    <property type="component" value="Unassembled WGS sequence"/>
</dbReference>
<accession>A0A085M9B7</accession>
<organism evidence="8 9">
    <name type="scientific">Trichuris suis</name>
    <name type="common">pig whipworm</name>
    <dbReference type="NCBI Taxonomy" id="68888"/>
    <lineage>
        <taxon>Eukaryota</taxon>
        <taxon>Metazoa</taxon>
        <taxon>Ecdysozoa</taxon>
        <taxon>Nematoda</taxon>
        <taxon>Enoplea</taxon>
        <taxon>Dorylaimia</taxon>
        <taxon>Trichinellida</taxon>
        <taxon>Trichuridae</taxon>
        <taxon>Trichuris</taxon>
    </lineage>
</organism>
<comment type="subcellular location">
    <subcellularLocation>
        <location evidence="1">Membrane</location>
        <topology evidence="1">Multi-pass membrane protein</topology>
    </subcellularLocation>
</comment>
<dbReference type="Gene3D" id="1.10.1450.10">
    <property type="entry name" value="Tetraspanin"/>
    <property type="match status" value="1"/>
</dbReference>
<keyword evidence="9" id="KW-1185">Reference proteome</keyword>
<evidence type="ECO:0000256" key="3">
    <source>
        <dbReference type="ARBA" id="ARBA00022692"/>
    </source>
</evidence>
<evidence type="ECO:0000313" key="9">
    <source>
        <dbReference type="Proteomes" id="UP000030764"/>
    </source>
</evidence>
<dbReference type="InterPro" id="IPR018499">
    <property type="entry name" value="Tetraspanin/Peripherin"/>
</dbReference>
<protein>
    <submittedName>
        <fullName evidence="8">Uncharacterized protein</fullName>
    </submittedName>
</protein>
<gene>
    <name evidence="8" type="ORF">M513_05319</name>
</gene>
<dbReference type="PRINTS" id="PR00259">
    <property type="entry name" value="TMFOUR"/>
</dbReference>
<feature type="transmembrane region" description="Helical" evidence="7">
    <location>
        <begin position="104"/>
        <end position="129"/>
    </location>
</feature>
<feature type="transmembrane region" description="Helical" evidence="7">
    <location>
        <begin position="324"/>
        <end position="349"/>
    </location>
</feature>
<evidence type="ECO:0000256" key="6">
    <source>
        <dbReference type="SAM" id="MobiDB-lite"/>
    </source>
</evidence>
<dbReference type="Pfam" id="PF00335">
    <property type="entry name" value="Tetraspanin"/>
    <property type="match status" value="1"/>
</dbReference>
<feature type="transmembrane region" description="Helical" evidence="7">
    <location>
        <begin position="141"/>
        <end position="165"/>
    </location>
</feature>
<dbReference type="PANTHER" id="PTHR19282:SF502">
    <property type="entry name" value="TETRASPANIN-14"/>
    <property type="match status" value="1"/>
</dbReference>
<feature type="compositionally biased region" description="Basic residues" evidence="6">
    <location>
        <begin position="446"/>
        <end position="459"/>
    </location>
</feature>
<dbReference type="SUPFAM" id="SSF48652">
    <property type="entry name" value="Tetraspanin"/>
    <property type="match status" value="1"/>
</dbReference>
<keyword evidence="3 7" id="KW-0812">Transmembrane</keyword>
<dbReference type="GO" id="GO:0005886">
    <property type="term" value="C:plasma membrane"/>
    <property type="evidence" value="ECO:0007669"/>
    <property type="project" value="TreeGrafter"/>
</dbReference>
<dbReference type="PANTHER" id="PTHR19282">
    <property type="entry name" value="TETRASPANIN"/>
    <property type="match status" value="1"/>
</dbReference>
<dbReference type="AlphaFoldDB" id="A0A085M9B7"/>
<sequence>LHFLYLCFSEAIQQNQFGRSPWKRQRTYHVSAYAHSFSPSLPRPAANQLLTSDQSVAVLARLADFSVYHTAPADHFGGSSMSCGGTYDKRWSKPRQEISCMLKYFLFFFNFIVWTVALIIISLGTYMYAKEFRPVREFADLALNPCVALMVLGSCVFAISFLGCAGSLRENICLLKIFSLCLFASYICLVIAGFLTFILFYSDSTSGVSLRTLLMACVAKYHVNDNIKDVVDYIQSQLTCCGVTAQGYRDWSSNALYNCTKTNLAPERCGVPHSCCKQDGLPENSVPSVVCGFGAQEKPVTELVKLIHSNGCLQQLQRAFEGNAVIMGAAIGAVILPVCLFVTLSNLLARQIAKQRYLLERQARREERHARRLKHRFRDPLAHRSSNSAYQPAVHLYDEVVSPVQDDRLIKQLTQEDLLCNGKIPDVDGNEEKNATVDDNCTNGRGRSRKVSKHGRRASRSANNESPVTPKQSGCTSDKAALSENSKMPGDNCLPAEKVTST</sequence>
<evidence type="ECO:0000256" key="5">
    <source>
        <dbReference type="ARBA" id="ARBA00023136"/>
    </source>
</evidence>
<reference evidence="8 9" key="1">
    <citation type="journal article" date="2014" name="Nat. Genet.">
        <title>Genome and transcriptome of the porcine whipworm Trichuris suis.</title>
        <authorList>
            <person name="Jex A.R."/>
            <person name="Nejsum P."/>
            <person name="Schwarz E.M."/>
            <person name="Hu L."/>
            <person name="Young N.D."/>
            <person name="Hall R.S."/>
            <person name="Korhonen P.K."/>
            <person name="Liao S."/>
            <person name="Thamsborg S."/>
            <person name="Xia J."/>
            <person name="Xu P."/>
            <person name="Wang S."/>
            <person name="Scheerlinck J.P."/>
            <person name="Hofmann A."/>
            <person name="Sternberg P.W."/>
            <person name="Wang J."/>
            <person name="Gasser R.B."/>
        </authorList>
    </citation>
    <scope>NUCLEOTIDE SEQUENCE [LARGE SCALE GENOMIC DNA]</scope>
    <source>
        <strain evidence="8">DCEP-RM93M</strain>
    </source>
</reference>
<feature type="non-terminal residue" evidence="8">
    <location>
        <position position="1"/>
    </location>
</feature>
<keyword evidence="5 7" id="KW-0472">Membrane</keyword>
<dbReference type="EMBL" id="KL363213">
    <property type="protein sequence ID" value="KFD53813.1"/>
    <property type="molecule type" value="Genomic_DNA"/>
</dbReference>
<feature type="compositionally biased region" description="Polar residues" evidence="6">
    <location>
        <begin position="460"/>
        <end position="476"/>
    </location>
</feature>
<proteinExistence type="inferred from homology"/>
<evidence type="ECO:0000256" key="1">
    <source>
        <dbReference type="ARBA" id="ARBA00004141"/>
    </source>
</evidence>
<feature type="region of interest" description="Disordered" evidence="6">
    <location>
        <begin position="421"/>
        <end position="502"/>
    </location>
</feature>